<evidence type="ECO:0000313" key="1">
    <source>
        <dbReference type="EMBL" id="KAL1506547.1"/>
    </source>
</evidence>
<evidence type="ECO:0000313" key="2">
    <source>
        <dbReference type="Proteomes" id="UP001566132"/>
    </source>
</evidence>
<keyword evidence="2" id="KW-1185">Reference proteome</keyword>
<proteinExistence type="predicted"/>
<reference evidence="1 2" key="1">
    <citation type="submission" date="2024-05" db="EMBL/GenBank/DDBJ databases">
        <title>Genetic variation in Jamaican populations of the coffee berry borer (Hypothenemus hampei).</title>
        <authorList>
            <person name="Errbii M."/>
            <person name="Myrie A."/>
        </authorList>
    </citation>
    <scope>NUCLEOTIDE SEQUENCE [LARGE SCALE GENOMIC DNA]</scope>
    <source>
        <strain evidence="1">JA-Hopewell-2020-01-JO</strain>
        <tissue evidence="1">Whole body</tissue>
    </source>
</reference>
<organism evidence="1 2">
    <name type="scientific">Hypothenemus hampei</name>
    <name type="common">Coffee berry borer</name>
    <dbReference type="NCBI Taxonomy" id="57062"/>
    <lineage>
        <taxon>Eukaryota</taxon>
        <taxon>Metazoa</taxon>
        <taxon>Ecdysozoa</taxon>
        <taxon>Arthropoda</taxon>
        <taxon>Hexapoda</taxon>
        <taxon>Insecta</taxon>
        <taxon>Pterygota</taxon>
        <taxon>Neoptera</taxon>
        <taxon>Endopterygota</taxon>
        <taxon>Coleoptera</taxon>
        <taxon>Polyphaga</taxon>
        <taxon>Cucujiformia</taxon>
        <taxon>Curculionidae</taxon>
        <taxon>Scolytinae</taxon>
        <taxon>Hypothenemus</taxon>
    </lineage>
</organism>
<feature type="non-terminal residue" evidence="1">
    <location>
        <position position="1"/>
    </location>
</feature>
<dbReference type="AlphaFoldDB" id="A0ABD1EZS0"/>
<comment type="caution">
    <text evidence="1">The sequence shown here is derived from an EMBL/GenBank/DDBJ whole genome shotgun (WGS) entry which is preliminary data.</text>
</comment>
<accession>A0ABD1EZS0</accession>
<sequence>QDANLRDKQVYSVHYIVDLHPGRGNNSSLEPDYNFSFLVGKEQQQHQQQQQQNFWKTIRKKRQKGKTAVA</sequence>
<name>A0ABD1EZS0_HYPHA</name>
<feature type="non-terminal residue" evidence="1">
    <location>
        <position position="70"/>
    </location>
</feature>
<protein>
    <submittedName>
        <fullName evidence="1">Uncharacterized protein</fullName>
    </submittedName>
</protein>
<dbReference type="EMBL" id="JBDJPC010000004">
    <property type="protein sequence ID" value="KAL1506547.1"/>
    <property type="molecule type" value="Genomic_DNA"/>
</dbReference>
<gene>
    <name evidence="1" type="ORF">ABEB36_005887</name>
</gene>
<dbReference type="Proteomes" id="UP001566132">
    <property type="component" value="Unassembled WGS sequence"/>
</dbReference>